<dbReference type="GO" id="GO:1990234">
    <property type="term" value="C:transferase complex"/>
    <property type="evidence" value="ECO:0007669"/>
    <property type="project" value="UniProtKB-ARBA"/>
</dbReference>
<dbReference type="RefSeq" id="XP_005817721.1">
    <property type="nucleotide sequence ID" value="XM_005817664.1"/>
</dbReference>
<evidence type="ECO:0000256" key="2">
    <source>
        <dbReference type="ARBA" id="ARBA00022737"/>
    </source>
</evidence>
<dbReference type="InterPro" id="IPR001680">
    <property type="entry name" value="WD40_rpt"/>
</dbReference>
<feature type="non-terminal residue" evidence="4">
    <location>
        <position position="95"/>
    </location>
</feature>
<feature type="repeat" description="WD" evidence="3">
    <location>
        <begin position="19"/>
        <end position="52"/>
    </location>
</feature>
<keyword evidence="1 3" id="KW-0853">WD repeat</keyword>
<dbReference type="AlphaFoldDB" id="L1I3F2"/>
<keyword evidence="2" id="KW-0677">Repeat</keyword>
<evidence type="ECO:0000313" key="6">
    <source>
        <dbReference type="Proteomes" id="UP000011087"/>
    </source>
</evidence>
<evidence type="ECO:0000313" key="5">
    <source>
        <dbReference type="EnsemblProtists" id="EKX30741"/>
    </source>
</evidence>
<dbReference type="STRING" id="905079.L1I3F2"/>
<dbReference type="PANTHER" id="PTHR22847">
    <property type="entry name" value="WD40 REPEAT PROTEIN"/>
    <property type="match status" value="1"/>
</dbReference>
<evidence type="ECO:0000313" key="4">
    <source>
        <dbReference type="EMBL" id="EKX30741.1"/>
    </source>
</evidence>
<dbReference type="PROSITE" id="PS50082">
    <property type="entry name" value="WD_REPEATS_2"/>
    <property type="match status" value="1"/>
</dbReference>
<gene>
    <name evidence="4" type="ORF">GUITHDRAFT_55239</name>
</gene>
<sequence>MDKALRVWDLESMTQKACLEGDGGPINSVAISKDGKTAVSGGMDKTLSVWDLGSMTQKACLEGNIGWAWSVAISGDGKTAVSSCMDSLQVWDLES</sequence>
<dbReference type="SMART" id="SM00320">
    <property type="entry name" value="WD40"/>
    <property type="match status" value="2"/>
</dbReference>
<dbReference type="InterPro" id="IPR036322">
    <property type="entry name" value="WD40_repeat_dom_sf"/>
</dbReference>
<reference evidence="4 6" key="1">
    <citation type="journal article" date="2012" name="Nature">
        <title>Algal genomes reveal evolutionary mosaicism and the fate of nucleomorphs.</title>
        <authorList>
            <consortium name="DOE Joint Genome Institute"/>
            <person name="Curtis B.A."/>
            <person name="Tanifuji G."/>
            <person name="Burki F."/>
            <person name="Gruber A."/>
            <person name="Irimia M."/>
            <person name="Maruyama S."/>
            <person name="Arias M.C."/>
            <person name="Ball S.G."/>
            <person name="Gile G.H."/>
            <person name="Hirakawa Y."/>
            <person name="Hopkins J.F."/>
            <person name="Kuo A."/>
            <person name="Rensing S.A."/>
            <person name="Schmutz J."/>
            <person name="Symeonidi A."/>
            <person name="Elias M."/>
            <person name="Eveleigh R.J."/>
            <person name="Herman E.K."/>
            <person name="Klute M.J."/>
            <person name="Nakayama T."/>
            <person name="Obornik M."/>
            <person name="Reyes-Prieto A."/>
            <person name="Armbrust E.V."/>
            <person name="Aves S.J."/>
            <person name="Beiko R.G."/>
            <person name="Coutinho P."/>
            <person name="Dacks J.B."/>
            <person name="Durnford D.G."/>
            <person name="Fast N.M."/>
            <person name="Green B.R."/>
            <person name="Grisdale C.J."/>
            <person name="Hempel F."/>
            <person name="Henrissat B."/>
            <person name="Hoppner M.P."/>
            <person name="Ishida K."/>
            <person name="Kim E."/>
            <person name="Koreny L."/>
            <person name="Kroth P.G."/>
            <person name="Liu Y."/>
            <person name="Malik S.B."/>
            <person name="Maier U.G."/>
            <person name="McRose D."/>
            <person name="Mock T."/>
            <person name="Neilson J.A."/>
            <person name="Onodera N.T."/>
            <person name="Poole A.M."/>
            <person name="Pritham E.J."/>
            <person name="Richards T.A."/>
            <person name="Rocap G."/>
            <person name="Roy S.W."/>
            <person name="Sarai C."/>
            <person name="Schaack S."/>
            <person name="Shirato S."/>
            <person name="Slamovits C.H."/>
            <person name="Spencer D.F."/>
            <person name="Suzuki S."/>
            <person name="Worden A.Z."/>
            <person name="Zauner S."/>
            <person name="Barry K."/>
            <person name="Bell C."/>
            <person name="Bharti A.K."/>
            <person name="Crow J.A."/>
            <person name="Grimwood J."/>
            <person name="Kramer R."/>
            <person name="Lindquist E."/>
            <person name="Lucas S."/>
            <person name="Salamov A."/>
            <person name="McFadden G.I."/>
            <person name="Lane C.E."/>
            <person name="Keeling P.J."/>
            <person name="Gray M.W."/>
            <person name="Grigoriev I.V."/>
            <person name="Archibald J.M."/>
        </authorList>
    </citation>
    <scope>NUCLEOTIDE SEQUENCE</scope>
    <source>
        <strain evidence="4 6">CCMP2712</strain>
    </source>
</reference>
<evidence type="ECO:0000256" key="3">
    <source>
        <dbReference type="PROSITE-ProRule" id="PRU00221"/>
    </source>
</evidence>
<dbReference type="HOGENOM" id="CLU_000288_57_30_1"/>
<evidence type="ECO:0000256" key="1">
    <source>
        <dbReference type="ARBA" id="ARBA00022574"/>
    </source>
</evidence>
<dbReference type="Pfam" id="PF00400">
    <property type="entry name" value="WD40"/>
    <property type="match status" value="1"/>
</dbReference>
<dbReference type="InterPro" id="IPR015943">
    <property type="entry name" value="WD40/YVTN_repeat-like_dom_sf"/>
</dbReference>
<dbReference type="Proteomes" id="UP000011087">
    <property type="component" value="Unassembled WGS sequence"/>
</dbReference>
<dbReference type="GeneID" id="17287461"/>
<dbReference type="EMBL" id="JH993622">
    <property type="protein sequence ID" value="EKX30741.1"/>
    <property type="molecule type" value="Genomic_DNA"/>
</dbReference>
<reference evidence="5" key="3">
    <citation type="submission" date="2016-03" db="UniProtKB">
        <authorList>
            <consortium name="EnsemblProtists"/>
        </authorList>
    </citation>
    <scope>IDENTIFICATION</scope>
</reference>
<dbReference type="PROSITE" id="PS00678">
    <property type="entry name" value="WD_REPEATS_1"/>
    <property type="match status" value="1"/>
</dbReference>
<dbReference type="PaxDb" id="55529-EKX30741"/>
<organism evidence="4">
    <name type="scientific">Guillardia theta (strain CCMP2712)</name>
    <name type="common">Cryptophyte</name>
    <dbReference type="NCBI Taxonomy" id="905079"/>
    <lineage>
        <taxon>Eukaryota</taxon>
        <taxon>Cryptophyceae</taxon>
        <taxon>Pyrenomonadales</taxon>
        <taxon>Geminigeraceae</taxon>
        <taxon>Guillardia</taxon>
    </lineage>
</organism>
<dbReference type="Gene3D" id="2.130.10.10">
    <property type="entry name" value="YVTN repeat-like/Quinoprotein amine dehydrogenase"/>
    <property type="match status" value="1"/>
</dbReference>
<dbReference type="OMA" id="TKVWRTM"/>
<dbReference type="InterPro" id="IPR019775">
    <property type="entry name" value="WD40_repeat_CS"/>
</dbReference>
<dbReference type="SUPFAM" id="SSF50978">
    <property type="entry name" value="WD40 repeat-like"/>
    <property type="match status" value="1"/>
</dbReference>
<dbReference type="PROSITE" id="PS50294">
    <property type="entry name" value="WD_REPEATS_REGION"/>
    <property type="match status" value="1"/>
</dbReference>
<dbReference type="PANTHER" id="PTHR22847:SF637">
    <property type="entry name" value="WD REPEAT DOMAIN 5B"/>
    <property type="match status" value="1"/>
</dbReference>
<name>L1I3F2_GUITC</name>
<keyword evidence="6" id="KW-1185">Reference proteome</keyword>
<proteinExistence type="predicted"/>
<dbReference type="KEGG" id="gtt:GUITHDRAFT_55239"/>
<dbReference type="OrthoDB" id="756370at2759"/>
<accession>L1I3F2</accession>
<protein>
    <submittedName>
        <fullName evidence="4 5">Uncharacterized protein</fullName>
    </submittedName>
</protein>
<dbReference type="EnsemblProtists" id="EKX30741">
    <property type="protein sequence ID" value="EKX30741"/>
    <property type="gene ID" value="GUITHDRAFT_55239"/>
</dbReference>
<reference evidence="6" key="2">
    <citation type="submission" date="2012-11" db="EMBL/GenBank/DDBJ databases">
        <authorList>
            <person name="Kuo A."/>
            <person name="Curtis B.A."/>
            <person name="Tanifuji G."/>
            <person name="Burki F."/>
            <person name="Gruber A."/>
            <person name="Irimia M."/>
            <person name="Maruyama S."/>
            <person name="Arias M.C."/>
            <person name="Ball S.G."/>
            <person name="Gile G.H."/>
            <person name="Hirakawa Y."/>
            <person name="Hopkins J.F."/>
            <person name="Rensing S.A."/>
            <person name="Schmutz J."/>
            <person name="Symeonidi A."/>
            <person name="Elias M."/>
            <person name="Eveleigh R.J."/>
            <person name="Herman E.K."/>
            <person name="Klute M.J."/>
            <person name="Nakayama T."/>
            <person name="Obornik M."/>
            <person name="Reyes-Prieto A."/>
            <person name="Armbrust E.V."/>
            <person name="Aves S.J."/>
            <person name="Beiko R.G."/>
            <person name="Coutinho P."/>
            <person name="Dacks J.B."/>
            <person name="Durnford D.G."/>
            <person name="Fast N.M."/>
            <person name="Green B.R."/>
            <person name="Grisdale C."/>
            <person name="Hempe F."/>
            <person name="Henrissat B."/>
            <person name="Hoppner M.P."/>
            <person name="Ishida K.-I."/>
            <person name="Kim E."/>
            <person name="Koreny L."/>
            <person name="Kroth P.G."/>
            <person name="Liu Y."/>
            <person name="Malik S.-B."/>
            <person name="Maier U.G."/>
            <person name="McRose D."/>
            <person name="Mock T."/>
            <person name="Neilson J.A."/>
            <person name="Onodera N.T."/>
            <person name="Poole A.M."/>
            <person name="Pritham E.J."/>
            <person name="Richards T.A."/>
            <person name="Rocap G."/>
            <person name="Roy S.W."/>
            <person name="Sarai C."/>
            <person name="Schaack S."/>
            <person name="Shirato S."/>
            <person name="Slamovits C.H."/>
            <person name="Spencer D.F."/>
            <person name="Suzuki S."/>
            <person name="Worden A.Z."/>
            <person name="Zauner S."/>
            <person name="Barry K."/>
            <person name="Bell C."/>
            <person name="Bharti A.K."/>
            <person name="Crow J.A."/>
            <person name="Grimwood J."/>
            <person name="Kramer R."/>
            <person name="Lindquist E."/>
            <person name="Lucas S."/>
            <person name="Salamov A."/>
            <person name="McFadden G.I."/>
            <person name="Lane C.E."/>
            <person name="Keeling P.J."/>
            <person name="Gray M.W."/>
            <person name="Grigoriev I.V."/>
            <person name="Archibald J.M."/>
        </authorList>
    </citation>
    <scope>NUCLEOTIDE SEQUENCE</scope>
    <source>
        <strain evidence="6">CCMP2712</strain>
    </source>
</reference>